<protein>
    <recommendedName>
        <fullName evidence="4">Regulatory helix-turn-helix protein, lysR family</fullName>
    </recommendedName>
</protein>
<accession>A0ABP6VIE3</accession>
<dbReference type="Proteomes" id="UP001500689">
    <property type="component" value="Unassembled WGS sequence"/>
</dbReference>
<evidence type="ECO:0000256" key="1">
    <source>
        <dbReference type="SAM" id="MobiDB-lite"/>
    </source>
</evidence>
<evidence type="ECO:0000313" key="2">
    <source>
        <dbReference type="EMBL" id="GAA3535458.1"/>
    </source>
</evidence>
<gene>
    <name evidence="2" type="ORF">GCM10022222_18830</name>
</gene>
<organism evidence="2 3">
    <name type="scientific">Amycolatopsis ultiminotia</name>
    <dbReference type="NCBI Taxonomy" id="543629"/>
    <lineage>
        <taxon>Bacteria</taxon>
        <taxon>Bacillati</taxon>
        <taxon>Actinomycetota</taxon>
        <taxon>Actinomycetes</taxon>
        <taxon>Pseudonocardiales</taxon>
        <taxon>Pseudonocardiaceae</taxon>
        <taxon>Amycolatopsis</taxon>
    </lineage>
</organism>
<sequence>MSPAPTSTAPPLSSWIAVVATGPGRCVVRDIATVPMAQAIPAPATTNVQLEPGATTLRTVATPVKPSSNRTVLPTVGRAPSRQLPVPAATATWRPVSLRSAAGRHRTGTRPAARNASPDPDSGGSVRAITSIAGNDEPQHSHSPTRANARTIRVLLALREQGSFTRAGRALGRTVVERAAAVLAELQAIERFAADVRAPGLRWVRCPARWCGSCRRCSRGCAGIGREVPCSPSKATTTS</sequence>
<evidence type="ECO:0008006" key="4">
    <source>
        <dbReference type="Google" id="ProtNLM"/>
    </source>
</evidence>
<name>A0ABP6VIE3_9PSEU</name>
<evidence type="ECO:0000313" key="3">
    <source>
        <dbReference type="Proteomes" id="UP001500689"/>
    </source>
</evidence>
<keyword evidence="3" id="KW-1185">Reference proteome</keyword>
<reference evidence="3" key="1">
    <citation type="journal article" date="2019" name="Int. J. Syst. Evol. Microbiol.">
        <title>The Global Catalogue of Microorganisms (GCM) 10K type strain sequencing project: providing services to taxonomists for standard genome sequencing and annotation.</title>
        <authorList>
            <consortium name="The Broad Institute Genomics Platform"/>
            <consortium name="The Broad Institute Genome Sequencing Center for Infectious Disease"/>
            <person name="Wu L."/>
            <person name="Ma J."/>
        </authorList>
    </citation>
    <scope>NUCLEOTIDE SEQUENCE [LARGE SCALE GENOMIC DNA]</scope>
    <source>
        <strain evidence="3">JCM 16898</strain>
    </source>
</reference>
<comment type="caution">
    <text evidence="2">The sequence shown here is derived from an EMBL/GenBank/DDBJ whole genome shotgun (WGS) entry which is preliminary data.</text>
</comment>
<feature type="region of interest" description="Disordered" evidence="1">
    <location>
        <begin position="99"/>
        <end position="128"/>
    </location>
</feature>
<proteinExistence type="predicted"/>
<dbReference type="EMBL" id="BAAAZN010000003">
    <property type="protein sequence ID" value="GAA3535458.1"/>
    <property type="molecule type" value="Genomic_DNA"/>
</dbReference>